<dbReference type="EMBL" id="PVTF01000006">
    <property type="protein sequence ID" value="PRY40727.1"/>
    <property type="molecule type" value="Genomic_DNA"/>
</dbReference>
<evidence type="ECO:0000313" key="4">
    <source>
        <dbReference type="EMBL" id="PRY40727.1"/>
    </source>
</evidence>
<dbReference type="Gene3D" id="2.160.10.10">
    <property type="entry name" value="Hexapeptide repeat proteins"/>
    <property type="match status" value="1"/>
</dbReference>
<dbReference type="Proteomes" id="UP000239494">
    <property type="component" value="Unassembled WGS sequence"/>
</dbReference>
<dbReference type="Pfam" id="PF17836">
    <property type="entry name" value="PglD_N"/>
    <property type="match status" value="1"/>
</dbReference>
<evidence type="ECO:0000256" key="2">
    <source>
        <dbReference type="PIRSR" id="PIRSR620019-2"/>
    </source>
</evidence>
<keyword evidence="5" id="KW-1185">Reference proteome</keyword>
<dbReference type="PANTHER" id="PTHR43300">
    <property type="entry name" value="ACETYLTRANSFERASE"/>
    <property type="match status" value="1"/>
</dbReference>
<dbReference type="AlphaFoldDB" id="A0A2T0T4Y4"/>
<evidence type="ECO:0000256" key="1">
    <source>
        <dbReference type="PIRSR" id="PIRSR620019-1"/>
    </source>
</evidence>
<reference evidence="4 5" key="1">
    <citation type="submission" date="2018-03" db="EMBL/GenBank/DDBJ databases">
        <title>Genomic Encyclopedia of Archaeal and Bacterial Type Strains, Phase II (KMG-II): from individual species to whole genera.</title>
        <authorList>
            <person name="Goeker M."/>
        </authorList>
    </citation>
    <scope>NUCLEOTIDE SEQUENCE [LARGE SCALE GENOMIC DNA]</scope>
    <source>
        <strain evidence="4 5">DSM 44720</strain>
    </source>
</reference>
<organism evidence="4 5">
    <name type="scientific">Umezawaea tangerina</name>
    <dbReference type="NCBI Taxonomy" id="84725"/>
    <lineage>
        <taxon>Bacteria</taxon>
        <taxon>Bacillati</taxon>
        <taxon>Actinomycetota</taxon>
        <taxon>Actinomycetes</taxon>
        <taxon>Pseudonocardiales</taxon>
        <taxon>Pseudonocardiaceae</taxon>
        <taxon>Umezawaea</taxon>
    </lineage>
</organism>
<dbReference type="OrthoDB" id="3697257at2"/>
<dbReference type="Gene3D" id="3.40.50.20">
    <property type="match status" value="1"/>
</dbReference>
<proteinExistence type="predicted"/>
<gene>
    <name evidence="4" type="ORF">CLV43_106468</name>
</gene>
<dbReference type="InterPro" id="IPR011004">
    <property type="entry name" value="Trimer_LpxA-like_sf"/>
</dbReference>
<dbReference type="SUPFAM" id="SSF51161">
    <property type="entry name" value="Trimeric LpxA-like enzymes"/>
    <property type="match status" value="1"/>
</dbReference>
<feature type="domain" description="PglD N-terminal" evidence="3">
    <location>
        <begin position="7"/>
        <end position="76"/>
    </location>
</feature>
<keyword evidence="4" id="KW-0012">Acyltransferase</keyword>
<keyword evidence="4" id="KW-0808">Transferase</keyword>
<name>A0A2T0T4Y4_9PSEU</name>
<dbReference type="CDD" id="cd03360">
    <property type="entry name" value="LbH_AT_putative"/>
    <property type="match status" value="1"/>
</dbReference>
<protein>
    <submittedName>
        <fullName evidence="4">Sugar O-acyltransferase (Sialic acid O-acetyltransferase NeuD family)</fullName>
    </submittedName>
</protein>
<dbReference type="InterPro" id="IPR050179">
    <property type="entry name" value="Trans_hexapeptide_repeat"/>
</dbReference>
<dbReference type="PANTHER" id="PTHR43300:SF7">
    <property type="entry name" value="UDP-N-ACETYLBACILLOSAMINE N-ACETYLTRANSFERASE"/>
    <property type="match status" value="1"/>
</dbReference>
<feature type="binding site" evidence="2">
    <location>
        <position position="77"/>
    </location>
    <ligand>
        <name>substrate</name>
    </ligand>
</feature>
<dbReference type="InterPro" id="IPR041561">
    <property type="entry name" value="PglD_N"/>
</dbReference>
<dbReference type="InterPro" id="IPR020019">
    <property type="entry name" value="AcTrfase_PglD-like"/>
</dbReference>
<comment type="caution">
    <text evidence="4">The sequence shown here is derived from an EMBL/GenBank/DDBJ whole genome shotgun (WGS) entry which is preliminary data.</text>
</comment>
<accession>A0A2T0T4Y4</accession>
<evidence type="ECO:0000259" key="3">
    <source>
        <dbReference type="Pfam" id="PF17836"/>
    </source>
</evidence>
<dbReference type="RefSeq" id="WP_106189235.1">
    <property type="nucleotide sequence ID" value="NZ_PVTF01000006.1"/>
</dbReference>
<feature type="active site" description="Proton acceptor" evidence="1">
    <location>
        <position position="146"/>
    </location>
</feature>
<evidence type="ECO:0000313" key="5">
    <source>
        <dbReference type="Proteomes" id="UP000239494"/>
    </source>
</evidence>
<feature type="site" description="Increases basicity of active site His" evidence="1">
    <location>
        <position position="147"/>
    </location>
</feature>
<sequence length="225" mass="23061">MSAARPLLLVGAGGLARECLAALAAVAEVGADPYTVLGFLDDDPARHGTLVDGTPVLGGSELVHEYPDTAVLICTAGSRALDSRPRIARRLGLPDERLATLVHPAASVAQGTEIGAGTILLAGAVVTAPQRIGRLVVAMPQVLLTHDDEVDEGVTMAGRVALAGGVRVGWCAYLGAGSLVRENVTVGELSLLGMGSVLLEDLPAGQTWVGSPARQLARRPKAVSR</sequence>
<dbReference type="GO" id="GO:0016746">
    <property type="term" value="F:acyltransferase activity"/>
    <property type="evidence" value="ECO:0007669"/>
    <property type="project" value="UniProtKB-KW"/>
</dbReference>